<gene>
    <name evidence="6" type="ORF">B5F32_01755</name>
    <name evidence="2" type="ORF">ERS852429_02509</name>
    <name evidence="3" type="ORF">ERS852560_00693</name>
    <name evidence="5" type="ORF">GKD59_19630</name>
    <name evidence="7" type="ORF">HHO38_19950</name>
    <name evidence="4" type="ORF">PN599_04700</name>
</gene>
<evidence type="ECO:0000313" key="5">
    <source>
        <dbReference type="EMBL" id="MRY60069.1"/>
    </source>
</evidence>
<reference evidence="6" key="3">
    <citation type="journal article" date="2018" name="BMC Genomics">
        <title>Whole genome sequencing and function prediction of 133 gut anaerobes isolated from chicken caecum in pure cultures.</title>
        <authorList>
            <person name="Medvecky M."/>
            <person name="Cejkova D."/>
            <person name="Polansky O."/>
            <person name="Karasova D."/>
            <person name="Kubasova T."/>
            <person name="Cizek A."/>
            <person name="Rychlik I."/>
        </authorList>
    </citation>
    <scope>NUCLEOTIDE SEQUENCE</scope>
    <source>
        <strain evidence="6">An199</strain>
    </source>
</reference>
<reference evidence="5 11" key="4">
    <citation type="journal article" date="2019" name="Nat. Med.">
        <title>A library of human gut bacterial isolates paired with longitudinal multiomics data enables mechanistic microbiome research.</title>
        <authorList>
            <person name="Poyet M."/>
            <person name="Groussin M."/>
            <person name="Gibbons S.M."/>
            <person name="Avila-Pacheco J."/>
            <person name="Jiang X."/>
            <person name="Kearney S.M."/>
            <person name="Perrotta A.R."/>
            <person name="Berdy B."/>
            <person name="Zhao S."/>
            <person name="Lieberman T.D."/>
            <person name="Swanson P.K."/>
            <person name="Smith M."/>
            <person name="Roesemann S."/>
            <person name="Alexander J.E."/>
            <person name="Rich S.A."/>
            <person name="Livny J."/>
            <person name="Vlamakis H."/>
            <person name="Clish C."/>
            <person name="Bullock K."/>
            <person name="Deik A."/>
            <person name="Scott J."/>
            <person name="Pierce K.A."/>
            <person name="Xavier R.J."/>
            <person name="Alm E.J."/>
        </authorList>
    </citation>
    <scope>NUCLEOTIDE SEQUENCE [LARGE SCALE GENOMIC DNA]</scope>
    <source>
        <strain evidence="5 11">BIOML-A41</strain>
    </source>
</reference>
<reference evidence="10" key="2">
    <citation type="submission" date="2017-04" db="EMBL/GenBank/DDBJ databases">
        <title>Function of individual gut microbiota members based on whole genome sequencing of pure cultures obtained from chicken caecum.</title>
        <authorList>
            <person name="Medvecky M."/>
            <person name="Cejkova D."/>
            <person name="Polansky O."/>
            <person name="Karasova D."/>
            <person name="Kubasova T."/>
            <person name="Cizek A."/>
            <person name="Rychlik I."/>
        </authorList>
    </citation>
    <scope>NUCLEOTIDE SEQUENCE [LARGE SCALE GENOMIC DNA]</scope>
    <source>
        <strain evidence="10">An199</strain>
    </source>
</reference>
<dbReference type="GeneID" id="93523738"/>
<protein>
    <recommendedName>
        <fullName evidence="13">DUF3244 domain-containing protein</fullName>
    </recommendedName>
</protein>
<evidence type="ECO:0000313" key="6">
    <source>
        <dbReference type="EMBL" id="OUP22937.1"/>
    </source>
</evidence>
<keyword evidence="1" id="KW-0732">Signal</keyword>
<feature type="chain" id="PRO_5014252386" description="DUF3244 domain-containing protein" evidence="1">
    <location>
        <begin position="20"/>
        <end position="136"/>
    </location>
</feature>
<dbReference type="Proteomes" id="UP001210126">
    <property type="component" value="Unassembled WGS sequence"/>
</dbReference>
<evidence type="ECO:0000313" key="4">
    <source>
        <dbReference type="EMBL" id="MDB9004299.1"/>
    </source>
</evidence>
<dbReference type="AlphaFoldDB" id="A0A174R7I1"/>
<evidence type="ECO:0000313" key="12">
    <source>
        <dbReference type="Proteomes" id="UP000501982"/>
    </source>
</evidence>
<reference evidence="4" key="6">
    <citation type="submission" date="2023-01" db="EMBL/GenBank/DDBJ databases">
        <title>Human gut microbiome strain richness.</title>
        <authorList>
            <person name="Chen-Liaw A."/>
        </authorList>
    </citation>
    <scope>NUCLEOTIDE SEQUENCE</scope>
    <source>
        <strain evidence="4">RTP21484st1_E5_RTP21484_190118</strain>
    </source>
</reference>
<organism evidence="3 8">
    <name type="scientific">Parabacteroides distasonis</name>
    <dbReference type="NCBI Taxonomy" id="823"/>
    <lineage>
        <taxon>Bacteria</taxon>
        <taxon>Pseudomonadati</taxon>
        <taxon>Bacteroidota</taxon>
        <taxon>Bacteroidia</taxon>
        <taxon>Bacteroidales</taxon>
        <taxon>Tannerellaceae</taxon>
        <taxon>Parabacteroides</taxon>
    </lineage>
</organism>
<dbReference type="EMBL" id="JAQMPJ010000002">
    <property type="protein sequence ID" value="MDB9004299.1"/>
    <property type="molecule type" value="Genomic_DNA"/>
</dbReference>
<dbReference type="Proteomes" id="UP000501982">
    <property type="component" value="Chromosome"/>
</dbReference>
<dbReference type="Proteomes" id="UP000195950">
    <property type="component" value="Unassembled WGS sequence"/>
</dbReference>
<dbReference type="EMBL" id="CP051672">
    <property type="protein sequence ID" value="QJE30414.1"/>
    <property type="molecule type" value="Genomic_DNA"/>
</dbReference>
<proteinExistence type="predicted"/>
<evidence type="ECO:0000256" key="1">
    <source>
        <dbReference type="SAM" id="SignalP"/>
    </source>
</evidence>
<name>A0A174R7I1_PARDI</name>
<evidence type="ECO:0000313" key="7">
    <source>
        <dbReference type="EMBL" id="QJE30414.1"/>
    </source>
</evidence>
<sequence length="136" mass="14744">MKKYLILLAMLLVAVANYAEKPANYVEASQEAYRASDPLMLEGYFTGDTFSGQIELMTANQIPGYNTPTRLTIVVSNPVLSSYNWSVSGNGISSYISDSHLCEIFFKTGGSRGCTVTLSGPLASTGQQVTKVFGFY</sequence>
<reference evidence="7 12" key="5">
    <citation type="submission" date="2020-04" db="EMBL/GenBank/DDBJ databases">
        <title>Complete Genomes and Methylome analysis of CBBP consortium that reverse antibiotic-induced susceptibility to vancomycin-resistant Enterococcus faecium infection.</title>
        <authorList>
            <person name="Fomenkov A."/>
            <person name="Zhang Z."/>
            <person name="Pamer E."/>
            <person name="Roberts R.J."/>
        </authorList>
    </citation>
    <scope>NUCLEOTIDE SEQUENCE [LARGE SCALE GENOMIC DNA]</scope>
    <source>
        <strain evidence="12">CBBP</strain>
        <strain evidence="7">CBBP-1</strain>
    </source>
</reference>
<evidence type="ECO:0000313" key="9">
    <source>
        <dbReference type="Proteomes" id="UP000095591"/>
    </source>
</evidence>
<evidence type="ECO:0000313" key="2">
    <source>
        <dbReference type="EMBL" id="CUN20566.1"/>
    </source>
</evidence>
<dbReference type="Proteomes" id="UP000095591">
    <property type="component" value="Unassembled WGS sequence"/>
</dbReference>
<dbReference type="Proteomes" id="UP000463337">
    <property type="component" value="Unassembled WGS sequence"/>
</dbReference>
<evidence type="ECO:0000313" key="3">
    <source>
        <dbReference type="EMBL" id="CUP78439.1"/>
    </source>
</evidence>
<accession>A0A174R7I1</accession>
<dbReference type="EMBL" id="WKLT01000024">
    <property type="protein sequence ID" value="MRY60069.1"/>
    <property type="molecule type" value="Genomic_DNA"/>
</dbReference>
<dbReference type="EMBL" id="NFJX01000001">
    <property type="protein sequence ID" value="OUP22937.1"/>
    <property type="molecule type" value="Genomic_DNA"/>
</dbReference>
<evidence type="ECO:0000313" key="8">
    <source>
        <dbReference type="Proteomes" id="UP000095332"/>
    </source>
</evidence>
<dbReference type="EMBL" id="CYXP01000005">
    <property type="protein sequence ID" value="CUN20566.1"/>
    <property type="molecule type" value="Genomic_DNA"/>
</dbReference>
<evidence type="ECO:0000313" key="10">
    <source>
        <dbReference type="Proteomes" id="UP000195950"/>
    </source>
</evidence>
<dbReference type="EMBL" id="CZBM01000002">
    <property type="protein sequence ID" value="CUP78439.1"/>
    <property type="molecule type" value="Genomic_DNA"/>
</dbReference>
<evidence type="ECO:0008006" key="13">
    <source>
        <dbReference type="Google" id="ProtNLM"/>
    </source>
</evidence>
<feature type="signal peptide" evidence="1">
    <location>
        <begin position="1"/>
        <end position="19"/>
    </location>
</feature>
<reference evidence="8 9" key="1">
    <citation type="submission" date="2015-09" db="EMBL/GenBank/DDBJ databases">
        <authorList>
            <consortium name="Pathogen Informatics"/>
        </authorList>
    </citation>
    <scope>NUCLEOTIDE SEQUENCE [LARGE SCALE GENOMIC DNA]</scope>
    <source>
        <strain evidence="2 9">2789STDY5608872</strain>
        <strain evidence="3 8">2789STDY5834948</strain>
    </source>
</reference>
<dbReference type="RefSeq" id="WP_005867839.1">
    <property type="nucleotide sequence ID" value="NZ_AP019729.1"/>
</dbReference>
<evidence type="ECO:0000313" key="11">
    <source>
        <dbReference type="Proteomes" id="UP000463337"/>
    </source>
</evidence>
<dbReference type="Proteomes" id="UP000095332">
    <property type="component" value="Unassembled WGS sequence"/>
</dbReference>